<evidence type="ECO:0000313" key="2">
    <source>
        <dbReference type="EMBL" id="SOC48357.1"/>
    </source>
</evidence>
<dbReference type="EMBL" id="OBQD01000053">
    <property type="protein sequence ID" value="SOC48357.1"/>
    <property type="molecule type" value="Genomic_DNA"/>
</dbReference>
<dbReference type="Proteomes" id="UP000219167">
    <property type="component" value="Unassembled WGS sequence"/>
</dbReference>
<dbReference type="InterPro" id="IPR008490">
    <property type="entry name" value="Transposase_InsH_N"/>
</dbReference>
<accession>A0A285V332</accession>
<dbReference type="Pfam" id="PF05598">
    <property type="entry name" value="DUF772"/>
    <property type="match status" value="1"/>
</dbReference>
<organism evidence="2 3">
    <name type="scientific">Rhizobium subbaraonis</name>
    <dbReference type="NCBI Taxonomy" id="908946"/>
    <lineage>
        <taxon>Bacteria</taxon>
        <taxon>Pseudomonadati</taxon>
        <taxon>Pseudomonadota</taxon>
        <taxon>Alphaproteobacteria</taxon>
        <taxon>Hyphomicrobiales</taxon>
        <taxon>Rhizobiaceae</taxon>
        <taxon>Rhizobium/Agrobacterium group</taxon>
        <taxon>Rhizobium</taxon>
    </lineage>
</organism>
<evidence type="ECO:0000259" key="1">
    <source>
        <dbReference type="Pfam" id="PF05598"/>
    </source>
</evidence>
<evidence type="ECO:0000313" key="3">
    <source>
        <dbReference type="Proteomes" id="UP000219167"/>
    </source>
</evidence>
<dbReference type="AlphaFoldDB" id="A0A285V332"/>
<name>A0A285V332_9HYPH</name>
<dbReference type="PANTHER" id="PTHR33803">
    <property type="entry name" value="IS1478 TRANSPOSASE"/>
    <property type="match status" value="1"/>
</dbReference>
<reference evidence="2 3" key="1">
    <citation type="submission" date="2017-08" db="EMBL/GenBank/DDBJ databases">
        <authorList>
            <person name="de Groot N.N."/>
        </authorList>
    </citation>
    <scope>NUCLEOTIDE SEQUENCE [LARGE SCALE GENOMIC DNA]</scope>
    <source>
        <strain evidence="2 3">JC85</strain>
    </source>
</reference>
<feature type="domain" description="Transposase InsH N-terminal" evidence="1">
    <location>
        <begin position="2"/>
        <end position="92"/>
    </location>
</feature>
<protein>
    <submittedName>
        <fullName evidence="2">Transposase-like protein DUF772</fullName>
    </submittedName>
</protein>
<sequence>MQHELVQLAQMIDWPFLKERFGKVFQDGSGMRQLPTRLMAGLAILKHTFNLSDDGVCVRYHDSPYFQYFCGGELFQHRLHLDRSSMTRWHQRMGEERITALLRENLSVAAKTGAMKPSDTRQAIVR</sequence>
<gene>
    <name evidence="2" type="ORF">SAMN05892877_1535</name>
</gene>
<dbReference type="PANTHER" id="PTHR33803:SF3">
    <property type="entry name" value="BLL1974 PROTEIN"/>
    <property type="match status" value="1"/>
</dbReference>
<proteinExistence type="predicted"/>
<keyword evidence="3" id="KW-1185">Reference proteome</keyword>